<dbReference type="Gene3D" id="2.40.50.120">
    <property type="match status" value="1"/>
</dbReference>
<reference evidence="5 6" key="1">
    <citation type="submission" date="2022-01" db="EMBL/GenBank/DDBJ databases">
        <title>A high-quality chromosome-level genome assembly of rohu carp, Labeo rohita.</title>
        <authorList>
            <person name="Arick M.A. II"/>
            <person name="Hsu C.-Y."/>
            <person name="Magbanua Z."/>
            <person name="Pechanova O."/>
            <person name="Grover C."/>
            <person name="Miller E."/>
            <person name="Thrash A."/>
            <person name="Ezzel L."/>
            <person name="Alam S."/>
            <person name="Benzie J."/>
            <person name="Hamilton M."/>
            <person name="Karsi A."/>
            <person name="Lawrence M.L."/>
            <person name="Peterson D.G."/>
        </authorList>
    </citation>
    <scope>NUCLEOTIDE SEQUENCE [LARGE SCALE GENOMIC DNA]</scope>
    <source>
        <strain evidence="6">BAU-BD-2019</strain>
        <tissue evidence="5">Blood</tissue>
    </source>
</reference>
<keyword evidence="6" id="KW-1185">Reference proteome</keyword>
<keyword evidence="3" id="KW-1015">Disulfide bond</keyword>
<evidence type="ECO:0000256" key="1">
    <source>
        <dbReference type="ARBA" id="ARBA00004613"/>
    </source>
</evidence>
<accession>A0ABQ8L5X4</accession>
<comment type="subcellular location">
    <subcellularLocation>
        <location evidence="1">Secreted</location>
    </subcellularLocation>
</comment>
<feature type="domain" description="NTR" evidence="4">
    <location>
        <begin position="1"/>
        <end position="123"/>
    </location>
</feature>
<gene>
    <name evidence="5" type="ORF">H4Q32_024848</name>
</gene>
<evidence type="ECO:0000256" key="3">
    <source>
        <dbReference type="ARBA" id="ARBA00023157"/>
    </source>
</evidence>
<evidence type="ECO:0000259" key="4">
    <source>
        <dbReference type="PROSITE" id="PS50189"/>
    </source>
</evidence>
<dbReference type="Pfam" id="PF01759">
    <property type="entry name" value="NTR"/>
    <property type="match status" value="1"/>
</dbReference>
<dbReference type="Proteomes" id="UP000830375">
    <property type="component" value="Unassembled WGS sequence"/>
</dbReference>
<name>A0ABQ8L5X4_LABRO</name>
<dbReference type="SUPFAM" id="SSF50242">
    <property type="entry name" value="TIMP-like"/>
    <property type="match status" value="1"/>
</dbReference>
<evidence type="ECO:0000256" key="2">
    <source>
        <dbReference type="ARBA" id="ARBA00022525"/>
    </source>
</evidence>
<proteinExistence type="predicted"/>
<sequence length="140" mass="16163">MSSGKRWLKLCNGKHYAYKVKLIGVKKCHYDQYEMKIVQIIQKGSEVGLKKNDKRMFLSHATCRTGLGLREGQDYLIIGRIADVWHAGSTSDQYLYMLGKDTWVERWPAESEYTRGSTLKAKCAELKSFPVAQTKNRRQI</sequence>
<comment type="caution">
    <text evidence="5">The sequence shown here is derived from an EMBL/GenBank/DDBJ whole genome shotgun (WGS) entry which is preliminary data.</text>
</comment>
<protein>
    <submittedName>
        <fullName evidence="5">Complement C3</fullName>
    </submittedName>
</protein>
<organism evidence="5 6">
    <name type="scientific">Labeo rohita</name>
    <name type="common">Indian major carp</name>
    <name type="synonym">Cyprinus rohita</name>
    <dbReference type="NCBI Taxonomy" id="84645"/>
    <lineage>
        <taxon>Eukaryota</taxon>
        <taxon>Metazoa</taxon>
        <taxon>Chordata</taxon>
        <taxon>Craniata</taxon>
        <taxon>Vertebrata</taxon>
        <taxon>Euteleostomi</taxon>
        <taxon>Actinopterygii</taxon>
        <taxon>Neopterygii</taxon>
        <taxon>Teleostei</taxon>
        <taxon>Ostariophysi</taxon>
        <taxon>Cypriniformes</taxon>
        <taxon>Cyprinidae</taxon>
        <taxon>Labeoninae</taxon>
        <taxon>Labeonini</taxon>
        <taxon>Labeo</taxon>
    </lineage>
</organism>
<evidence type="ECO:0000313" key="5">
    <source>
        <dbReference type="EMBL" id="KAI2645784.1"/>
    </source>
</evidence>
<dbReference type="PROSITE" id="PS50189">
    <property type="entry name" value="NTR"/>
    <property type="match status" value="1"/>
</dbReference>
<evidence type="ECO:0000313" key="6">
    <source>
        <dbReference type="Proteomes" id="UP000830375"/>
    </source>
</evidence>
<dbReference type="InterPro" id="IPR008993">
    <property type="entry name" value="TIMP-like_OB-fold"/>
</dbReference>
<dbReference type="SMART" id="SM00643">
    <property type="entry name" value="C345C"/>
    <property type="match status" value="1"/>
</dbReference>
<dbReference type="InterPro" id="IPR018933">
    <property type="entry name" value="Netrin_module_non-TIMP"/>
</dbReference>
<keyword evidence="2" id="KW-0964">Secreted</keyword>
<dbReference type="EMBL" id="JACTAM010002134">
    <property type="protein sequence ID" value="KAI2645784.1"/>
    <property type="molecule type" value="Genomic_DNA"/>
</dbReference>
<dbReference type="InterPro" id="IPR001134">
    <property type="entry name" value="Netrin_domain"/>
</dbReference>